<proteinExistence type="predicted"/>
<dbReference type="EMBL" id="BMNZ01000001">
    <property type="protein sequence ID" value="GGM82520.1"/>
    <property type="molecule type" value="Genomic_DNA"/>
</dbReference>
<feature type="region of interest" description="Disordered" evidence="1">
    <location>
        <begin position="38"/>
        <end position="72"/>
    </location>
</feature>
<organism evidence="2 3">
    <name type="scientific">Terrabacter tumescens</name>
    <dbReference type="NCBI Taxonomy" id="60443"/>
    <lineage>
        <taxon>Bacteria</taxon>
        <taxon>Bacillati</taxon>
        <taxon>Actinomycetota</taxon>
        <taxon>Actinomycetes</taxon>
        <taxon>Micrococcales</taxon>
        <taxon>Intrasporangiaceae</taxon>
        <taxon>Terrabacter</taxon>
    </lineage>
</organism>
<evidence type="ECO:0000313" key="3">
    <source>
        <dbReference type="Proteomes" id="UP000623461"/>
    </source>
</evidence>
<sequence>MSFWYNVDTGQVETDDNRSRGEQVLGPYATEAEARAALDTAHKKTEQWDSEDRDWNERGTTGSGAASGDGDA</sequence>
<gene>
    <name evidence="2" type="ORF">GCM10009721_03790</name>
</gene>
<dbReference type="Proteomes" id="UP000623461">
    <property type="component" value="Unassembled WGS sequence"/>
</dbReference>
<comment type="caution">
    <text evidence="2">The sequence shown here is derived from an EMBL/GenBank/DDBJ whole genome shotgun (WGS) entry which is preliminary data.</text>
</comment>
<feature type="region of interest" description="Disordered" evidence="1">
    <location>
        <begin position="1"/>
        <end position="21"/>
    </location>
</feature>
<feature type="compositionally biased region" description="Gly residues" evidence="1">
    <location>
        <begin position="61"/>
        <end position="72"/>
    </location>
</feature>
<keyword evidence="3" id="KW-1185">Reference proteome</keyword>
<evidence type="ECO:0000256" key="1">
    <source>
        <dbReference type="SAM" id="MobiDB-lite"/>
    </source>
</evidence>
<protein>
    <recommendedName>
        <fullName evidence="4">Methionine aminopeptidase</fullName>
    </recommendedName>
</protein>
<evidence type="ECO:0008006" key="4">
    <source>
        <dbReference type="Google" id="ProtNLM"/>
    </source>
</evidence>
<feature type="compositionally biased region" description="Basic and acidic residues" evidence="1">
    <location>
        <begin position="38"/>
        <end position="47"/>
    </location>
</feature>
<reference evidence="3" key="1">
    <citation type="journal article" date="2019" name="Int. J. Syst. Evol. Microbiol.">
        <title>The Global Catalogue of Microorganisms (GCM) 10K type strain sequencing project: providing services to taxonomists for standard genome sequencing and annotation.</title>
        <authorList>
            <consortium name="The Broad Institute Genomics Platform"/>
            <consortium name="The Broad Institute Genome Sequencing Center for Infectious Disease"/>
            <person name="Wu L."/>
            <person name="Ma J."/>
        </authorList>
    </citation>
    <scope>NUCLEOTIDE SEQUENCE [LARGE SCALE GENOMIC DNA]</scope>
    <source>
        <strain evidence="3">JCM 1365</strain>
    </source>
</reference>
<evidence type="ECO:0000313" key="2">
    <source>
        <dbReference type="EMBL" id="GGM82520.1"/>
    </source>
</evidence>
<accession>A0ABQ2HK30</accession>
<name>A0ABQ2HK30_9MICO</name>
<dbReference type="RefSeq" id="WP_030146357.1">
    <property type="nucleotide sequence ID" value="NZ_BMNZ01000001.1"/>
</dbReference>